<dbReference type="Pfam" id="PF00293">
    <property type="entry name" value="NUDIX"/>
    <property type="match status" value="1"/>
</dbReference>
<dbReference type="InterPro" id="IPR000086">
    <property type="entry name" value="NUDIX_hydrolase_dom"/>
</dbReference>
<accession>A0A3P1WWI6</accession>
<evidence type="ECO:0000313" key="5">
    <source>
        <dbReference type="EMBL" id="RRD49770.1"/>
    </source>
</evidence>
<dbReference type="RefSeq" id="WP_125227772.1">
    <property type="nucleotide sequence ID" value="NZ_RQYT01000012.1"/>
</dbReference>
<dbReference type="CDD" id="cd02883">
    <property type="entry name" value="NUDIX_Hydrolase"/>
    <property type="match status" value="1"/>
</dbReference>
<evidence type="ECO:0000313" key="6">
    <source>
        <dbReference type="Proteomes" id="UP000280935"/>
    </source>
</evidence>
<dbReference type="InterPro" id="IPR020476">
    <property type="entry name" value="Nudix_hydrolase"/>
</dbReference>
<dbReference type="EMBL" id="RQYT01000012">
    <property type="protein sequence ID" value="RRD49770.1"/>
    <property type="molecule type" value="Genomic_DNA"/>
</dbReference>
<evidence type="ECO:0000256" key="1">
    <source>
        <dbReference type="ARBA" id="ARBA00005582"/>
    </source>
</evidence>
<dbReference type="PROSITE" id="PS51462">
    <property type="entry name" value="NUDIX"/>
    <property type="match status" value="1"/>
</dbReference>
<feature type="domain" description="Nudix hydrolase" evidence="4">
    <location>
        <begin position="83"/>
        <end position="221"/>
    </location>
</feature>
<dbReference type="Proteomes" id="UP000280935">
    <property type="component" value="Unassembled WGS sequence"/>
</dbReference>
<comment type="caution">
    <text evidence="5">The sequence shown here is derived from an EMBL/GenBank/DDBJ whole genome shotgun (WGS) entry which is preliminary data.</text>
</comment>
<proteinExistence type="inferred from homology"/>
<evidence type="ECO:0000256" key="2">
    <source>
        <dbReference type="ARBA" id="ARBA00022801"/>
    </source>
</evidence>
<dbReference type="GO" id="GO:0016787">
    <property type="term" value="F:hydrolase activity"/>
    <property type="evidence" value="ECO:0007669"/>
    <property type="project" value="UniProtKB-KW"/>
</dbReference>
<evidence type="ECO:0000256" key="3">
    <source>
        <dbReference type="RuleBase" id="RU003476"/>
    </source>
</evidence>
<protein>
    <submittedName>
        <fullName evidence="5">NUDIX domain-containing protein</fullName>
    </submittedName>
</protein>
<comment type="similarity">
    <text evidence="1 3">Belongs to the Nudix hydrolase family.</text>
</comment>
<dbReference type="InterPro" id="IPR015797">
    <property type="entry name" value="NUDIX_hydrolase-like_dom_sf"/>
</dbReference>
<sequence>MRILGFSDDSCLVTSFEVGHGQHPRHTLFRQGWVPLRPLSARLIDEDVEVSFRVRPVRGRDREPLVRPVHHEEPDSPEIPTVHQRIGAYAVVLSPMGLLGTVNSNLTRAPGTWTLPGGGLDAGEAPEDGVQREVFEETGQRVRLGELLALQSDHWIGRATNGVLEDFHALRIIYAAECGTPSRPVLHDLGGSTERADWVPLESWRDRRWTKAARRVLNQHLERVAGQSCWK</sequence>
<dbReference type="InterPro" id="IPR020084">
    <property type="entry name" value="NUDIX_hydrolase_CS"/>
</dbReference>
<name>A0A3P1WWI6_9ACTN</name>
<evidence type="ECO:0000259" key="4">
    <source>
        <dbReference type="PROSITE" id="PS51462"/>
    </source>
</evidence>
<dbReference type="Gene3D" id="3.90.79.10">
    <property type="entry name" value="Nucleoside Triphosphate Pyrophosphohydrolase"/>
    <property type="match status" value="1"/>
</dbReference>
<dbReference type="PANTHER" id="PTHR43736">
    <property type="entry name" value="ADP-RIBOSE PYROPHOSPHATASE"/>
    <property type="match status" value="1"/>
</dbReference>
<keyword evidence="2 3" id="KW-0378">Hydrolase</keyword>
<dbReference type="PRINTS" id="PR00502">
    <property type="entry name" value="NUDIXFAMILY"/>
</dbReference>
<gene>
    <name evidence="5" type="ORF">EII35_07120</name>
</gene>
<dbReference type="AlphaFoldDB" id="A0A3P1WWI6"/>
<dbReference type="OrthoDB" id="9804442at2"/>
<organism evidence="5 6">
    <name type="scientific">Arachnia propionica</name>
    <dbReference type="NCBI Taxonomy" id="1750"/>
    <lineage>
        <taxon>Bacteria</taxon>
        <taxon>Bacillati</taxon>
        <taxon>Actinomycetota</taxon>
        <taxon>Actinomycetes</taxon>
        <taxon>Propionibacteriales</taxon>
        <taxon>Propionibacteriaceae</taxon>
        <taxon>Arachnia</taxon>
    </lineage>
</organism>
<dbReference type="SUPFAM" id="SSF55811">
    <property type="entry name" value="Nudix"/>
    <property type="match status" value="1"/>
</dbReference>
<dbReference type="PANTHER" id="PTHR43736:SF1">
    <property type="entry name" value="DIHYDRONEOPTERIN TRIPHOSPHATE DIPHOSPHATASE"/>
    <property type="match status" value="1"/>
</dbReference>
<dbReference type="PROSITE" id="PS00893">
    <property type="entry name" value="NUDIX_BOX"/>
    <property type="match status" value="1"/>
</dbReference>
<reference evidence="5 6" key="1">
    <citation type="submission" date="2018-11" db="EMBL/GenBank/DDBJ databases">
        <title>Genomes From Bacteria Associated with the Canine Oral Cavity: a Test Case for Automated Genome-Based Taxonomic Assignment.</title>
        <authorList>
            <person name="Coil D.A."/>
            <person name="Jospin G."/>
            <person name="Darling A.E."/>
            <person name="Wallis C."/>
            <person name="Davis I.J."/>
            <person name="Harris S."/>
            <person name="Eisen J.A."/>
            <person name="Holcombe L.J."/>
            <person name="O'Flynn C."/>
        </authorList>
    </citation>
    <scope>NUCLEOTIDE SEQUENCE [LARGE SCALE GENOMIC DNA]</scope>
    <source>
        <strain evidence="5 6">OH2822_COT-296</strain>
    </source>
</reference>